<keyword evidence="8" id="KW-0677">Repeat</keyword>
<keyword evidence="17" id="KW-1185">Reference proteome</keyword>
<evidence type="ECO:0000259" key="14">
    <source>
        <dbReference type="PROSITE" id="PS50089"/>
    </source>
</evidence>
<dbReference type="Proteomes" id="UP001141806">
    <property type="component" value="Unassembled WGS sequence"/>
</dbReference>
<dbReference type="InterPro" id="IPR001841">
    <property type="entry name" value="Znf_RING"/>
</dbReference>
<dbReference type="InterPro" id="IPR017907">
    <property type="entry name" value="Znf_RING_CS"/>
</dbReference>
<dbReference type="FunFam" id="3.30.40.10:FF:000230">
    <property type="entry name" value="RBR-type E3 ubiquitin transferase"/>
    <property type="match status" value="1"/>
</dbReference>
<reference evidence="16" key="1">
    <citation type="journal article" date="2023" name="Plant J.">
        <title>The genome of the king protea, Protea cynaroides.</title>
        <authorList>
            <person name="Chang J."/>
            <person name="Duong T.A."/>
            <person name="Schoeman C."/>
            <person name="Ma X."/>
            <person name="Roodt D."/>
            <person name="Barker N."/>
            <person name="Li Z."/>
            <person name="Van de Peer Y."/>
            <person name="Mizrachi E."/>
        </authorList>
    </citation>
    <scope>NUCLEOTIDE SEQUENCE</scope>
    <source>
        <tissue evidence="16">Young leaves</tissue>
    </source>
</reference>
<name>A0A9Q0JZY7_9MAGN</name>
<dbReference type="GO" id="GO:0061630">
    <property type="term" value="F:ubiquitin protein ligase activity"/>
    <property type="evidence" value="ECO:0007669"/>
    <property type="project" value="UniProtKB-EC"/>
</dbReference>
<keyword evidence="9 12" id="KW-0863">Zinc-finger</keyword>
<dbReference type="EMBL" id="JAMYWD010000010">
    <property type="protein sequence ID" value="KAJ4958774.1"/>
    <property type="molecule type" value="Genomic_DNA"/>
</dbReference>
<dbReference type="InterPro" id="IPR002867">
    <property type="entry name" value="IBR_dom"/>
</dbReference>
<feature type="transmembrane region" description="Helical" evidence="13">
    <location>
        <begin position="68"/>
        <end position="88"/>
    </location>
</feature>
<evidence type="ECO:0000256" key="2">
    <source>
        <dbReference type="ARBA" id="ARBA00001947"/>
    </source>
</evidence>
<evidence type="ECO:0000256" key="6">
    <source>
        <dbReference type="ARBA" id="ARBA00022679"/>
    </source>
</evidence>
<dbReference type="CDD" id="cd22582">
    <property type="entry name" value="BRcat_RBR_unk"/>
    <property type="match status" value="1"/>
</dbReference>
<keyword evidence="13" id="KW-0472">Membrane</keyword>
<evidence type="ECO:0000313" key="16">
    <source>
        <dbReference type="EMBL" id="KAJ4958774.1"/>
    </source>
</evidence>
<evidence type="ECO:0000256" key="4">
    <source>
        <dbReference type="ARBA" id="ARBA00005884"/>
    </source>
</evidence>
<protein>
    <recommendedName>
        <fullName evidence="5">RBR-type E3 ubiquitin transferase</fullName>
        <ecNumber evidence="5">2.3.2.31</ecNumber>
    </recommendedName>
</protein>
<feature type="domain" description="RING-type" evidence="14">
    <location>
        <begin position="102"/>
        <end position="147"/>
    </location>
</feature>
<evidence type="ECO:0000256" key="3">
    <source>
        <dbReference type="ARBA" id="ARBA00003976"/>
    </source>
</evidence>
<evidence type="ECO:0000259" key="15">
    <source>
        <dbReference type="PROSITE" id="PS51873"/>
    </source>
</evidence>
<dbReference type="SMART" id="SM00647">
    <property type="entry name" value="IBR"/>
    <property type="match status" value="2"/>
</dbReference>
<evidence type="ECO:0000256" key="1">
    <source>
        <dbReference type="ARBA" id="ARBA00001798"/>
    </source>
</evidence>
<dbReference type="PROSITE" id="PS00518">
    <property type="entry name" value="ZF_RING_1"/>
    <property type="match status" value="1"/>
</dbReference>
<keyword evidence="13" id="KW-1133">Transmembrane helix</keyword>
<dbReference type="EC" id="2.3.2.31" evidence="5"/>
<dbReference type="AlphaFoldDB" id="A0A9Q0JZY7"/>
<dbReference type="InterPro" id="IPR044066">
    <property type="entry name" value="TRIAD_supradom"/>
</dbReference>
<evidence type="ECO:0000256" key="13">
    <source>
        <dbReference type="SAM" id="Phobius"/>
    </source>
</evidence>
<dbReference type="Pfam" id="PF01485">
    <property type="entry name" value="IBR"/>
    <property type="match status" value="1"/>
</dbReference>
<evidence type="ECO:0000256" key="9">
    <source>
        <dbReference type="ARBA" id="ARBA00022771"/>
    </source>
</evidence>
<keyword evidence="11" id="KW-0862">Zinc</keyword>
<gene>
    <name evidence="16" type="ORF">NE237_025885</name>
</gene>
<evidence type="ECO:0000256" key="7">
    <source>
        <dbReference type="ARBA" id="ARBA00022723"/>
    </source>
</evidence>
<evidence type="ECO:0000313" key="17">
    <source>
        <dbReference type="Proteomes" id="UP001141806"/>
    </source>
</evidence>
<keyword evidence="13" id="KW-0812">Transmembrane</keyword>
<keyword evidence="7" id="KW-0479">Metal-binding</keyword>
<evidence type="ECO:0000256" key="5">
    <source>
        <dbReference type="ARBA" id="ARBA00012251"/>
    </source>
</evidence>
<dbReference type="InterPro" id="IPR013083">
    <property type="entry name" value="Znf_RING/FYVE/PHD"/>
</dbReference>
<keyword evidence="6" id="KW-0808">Transferase</keyword>
<evidence type="ECO:0000256" key="12">
    <source>
        <dbReference type="PROSITE-ProRule" id="PRU00175"/>
    </source>
</evidence>
<dbReference type="CDD" id="cd22584">
    <property type="entry name" value="Rcat_RBR_unk"/>
    <property type="match status" value="1"/>
</dbReference>
<dbReference type="PROSITE" id="PS50089">
    <property type="entry name" value="ZF_RING_2"/>
    <property type="match status" value="1"/>
</dbReference>
<feature type="domain" description="RING-type" evidence="15">
    <location>
        <begin position="98"/>
        <end position="304"/>
    </location>
</feature>
<comment type="cofactor">
    <cofactor evidence="2">
        <name>Zn(2+)</name>
        <dbReference type="ChEBI" id="CHEBI:29105"/>
    </cofactor>
</comment>
<dbReference type="PROSITE" id="PS51873">
    <property type="entry name" value="TRIAD"/>
    <property type="match status" value="1"/>
</dbReference>
<keyword evidence="10" id="KW-0833">Ubl conjugation pathway</keyword>
<accession>A0A9Q0JZY7</accession>
<dbReference type="GO" id="GO:0016567">
    <property type="term" value="P:protein ubiquitination"/>
    <property type="evidence" value="ECO:0007669"/>
    <property type="project" value="InterPro"/>
</dbReference>
<evidence type="ECO:0000256" key="8">
    <source>
        <dbReference type="ARBA" id="ARBA00022737"/>
    </source>
</evidence>
<comment type="caution">
    <text evidence="16">The sequence shown here is derived from an EMBL/GenBank/DDBJ whole genome shotgun (WGS) entry which is preliminary data.</text>
</comment>
<dbReference type="SUPFAM" id="SSF57850">
    <property type="entry name" value="RING/U-box"/>
    <property type="match status" value="3"/>
</dbReference>
<evidence type="ECO:0000256" key="10">
    <source>
        <dbReference type="ARBA" id="ARBA00022786"/>
    </source>
</evidence>
<comment type="function">
    <text evidence="3">Might act as an E3 ubiquitin-protein ligase, or as part of E3 complex, which accepts ubiquitin from specific E2 ubiquitin-conjugating enzymes and then transfers it to substrates.</text>
</comment>
<dbReference type="OrthoDB" id="10009520at2759"/>
<dbReference type="Gene3D" id="3.30.40.10">
    <property type="entry name" value="Zinc/RING finger domain, C3HC4 (zinc finger)"/>
    <property type="match status" value="1"/>
</dbReference>
<comment type="similarity">
    <text evidence="4">Belongs to the RBR family. Ariadne subfamily.</text>
</comment>
<comment type="catalytic activity">
    <reaction evidence="1">
        <text>[E2 ubiquitin-conjugating enzyme]-S-ubiquitinyl-L-cysteine + [acceptor protein]-L-lysine = [E2 ubiquitin-conjugating enzyme]-L-cysteine + [acceptor protein]-N(6)-ubiquitinyl-L-lysine.</text>
        <dbReference type="EC" id="2.3.2.31"/>
    </reaction>
</comment>
<organism evidence="16 17">
    <name type="scientific">Protea cynaroides</name>
    <dbReference type="NCBI Taxonomy" id="273540"/>
    <lineage>
        <taxon>Eukaryota</taxon>
        <taxon>Viridiplantae</taxon>
        <taxon>Streptophyta</taxon>
        <taxon>Embryophyta</taxon>
        <taxon>Tracheophyta</taxon>
        <taxon>Spermatophyta</taxon>
        <taxon>Magnoliopsida</taxon>
        <taxon>Proteales</taxon>
        <taxon>Proteaceae</taxon>
        <taxon>Protea</taxon>
    </lineage>
</organism>
<dbReference type="Gene3D" id="1.20.120.1750">
    <property type="match status" value="1"/>
</dbReference>
<dbReference type="InterPro" id="IPR031127">
    <property type="entry name" value="E3_UB_ligase_RBR"/>
</dbReference>
<sequence>MALQVISFHVCLFNFCYFSHVSLPSQVKEMMSALYGFRHEWISLRSLKDYSSDLLDRAQHHLEENRQLARTISTVSVALLFAAAYVAAYMKSKQKKKQDFLCKICFELRWDFESFVINGCNHVFCFSCISSYVTSKLEEKITIIKCPELSCEELIERESCRFILAPEVFDRWDLAICESLIRETQKFYCPFRDCSALLVNDELEVIRESECPVCRRLFCAQCKVPWHSGIACTDFQKLKQYEIGKEDLMVMELAKQRKWQRCPECRFYVERSEGCLFIKCRCGYCFCYNCASPMKDHYCQNCKH</sequence>
<proteinExistence type="inferred from homology"/>
<dbReference type="GO" id="GO:0008270">
    <property type="term" value="F:zinc ion binding"/>
    <property type="evidence" value="ECO:0007669"/>
    <property type="project" value="UniProtKB-KW"/>
</dbReference>
<dbReference type="SMART" id="SM00184">
    <property type="entry name" value="RING"/>
    <property type="match status" value="1"/>
</dbReference>
<dbReference type="PANTHER" id="PTHR11685">
    <property type="entry name" value="RBR FAMILY RING FINGER AND IBR DOMAIN-CONTAINING"/>
    <property type="match status" value="1"/>
</dbReference>
<evidence type="ECO:0000256" key="11">
    <source>
        <dbReference type="ARBA" id="ARBA00022833"/>
    </source>
</evidence>